<dbReference type="GO" id="GO:0016746">
    <property type="term" value="F:acyltransferase activity"/>
    <property type="evidence" value="ECO:0007669"/>
    <property type="project" value="UniProtKB-KW"/>
</dbReference>
<accession>A0ABT4LL10</accession>
<protein>
    <submittedName>
        <fullName evidence="6">Lysophospholipid acyltransferase family protein</fullName>
    </submittedName>
</protein>
<evidence type="ECO:0000259" key="5">
    <source>
        <dbReference type="SMART" id="SM00563"/>
    </source>
</evidence>
<comment type="pathway">
    <text evidence="1">Lipid metabolism.</text>
</comment>
<sequence>MIFFRSLTFNVCYLIWCLIYFTPCLLLMIFPQRFMLVAGRYWAVVVFWLLKTICGTTYEIRGVENRPKDQGFLIVSKHQSAWETIALMAFNTNPCFILKKELLRIPMFGWYLWKGGVVAIDRKAGTKALRQMIKESQQPLSDKRPIIIFPEGTRAAPDQEPKYQTGIAALYTGLGVTVSPVALNSGLFWGRDAFVKKPGKIIMEYLPPIPPGLDRKVFMKRMQDTIEEASNRLMDEARQAEVKENG</sequence>
<keyword evidence="4" id="KW-0472">Membrane</keyword>
<dbReference type="InterPro" id="IPR002123">
    <property type="entry name" value="Plipid/glycerol_acylTrfase"/>
</dbReference>
<dbReference type="RefSeq" id="WP_269423805.1">
    <property type="nucleotide sequence ID" value="NZ_JAPWGY010000004.1"/>
</dbReference>
<keyword evidence="3 6" id="KW-0012">Acyltransferase</keyword>
<evidence type="ECO:0000256" key="2">
    <source>
        <dbReference type="ARBA" id="ARBA00022679"/>
    </source>
</evidence>
<dbReference type="SMART" id="SM00563">
    <property type="entry name" value="PlsC"/>
    <property type="match status" value="1"/>
</dbReference>
<dbReference type="CDD" id="cd07989">
    <property type="entry name" value="LPLAT_AGPAT-like"/>
    <property type="match status" value="1"/>
</dbReference>
<evidence type="ECO:0000256" key="1">
    <source>
        <dbReference type="ARBA" id="ARBA00005189"/>
    </source>
</evidence>
<dbReference type="SUPFAM" id="SSF69593">
    <property type="entry name" value="Glycerol-3-phosphate (1)-acyltransferase"/>
    <property type="match status" value="1"/>
</dbReference>
<proteinExistence type="predicted"/>
<keyword evidence="2" id="KW-0808">Transferase</keyword>
<organism evidence="6 7">
    <name type="scientific">Kiloniella laminariae</name>
    <dbReference type="NCBI Taxonomy" id="454162"/>
    <lineage>
        <taxon>Bacteria</taxon>
        <taxon>Pseudomonadati</taxon>
        <taxon>Pseudomonadota</taxon>
        <taxon>Alphaproteobacteria</taxon>
        <taxon>Rhodospirillales</taxon>
        <taxon>Kiloniellaceae</taxon>
        <taxon>Kiloniella</taxon>
    </lineage>
</organism>
<evidence type="ECO:0000313" key="7">
    <source>
        <dbReference type="Proteomes" id="UP001069802"/>
    </source>
</evidence>
<evidence type="ECO:0000313" key="6">
    <source>
        <dbReference type="EMBL" id="MCZ4281640.1"/>
    </source>
</evidence>
<name>A0ABT4LL10_9PROT</name>
<gene>
    <name evidence="6" type="ORF">O4H49_12690</name>
</gene>
<comment type="caution">
    <text evidence="6">The sequence shown here is derived from an EMBL/GenBank/DDBJ whole genome shotgun (WGS) entry which is preliminary data.</text>
</comment>
<reference evidence="6" key="1">
    <citation type="submission" date="2022-12" db="EMBL/GenBank/DDBJ databases">
        <title>Bacterial isolates from different developmental stages of Nematostella vectensis.</title>
        <authorList>
            <person name="Fraune S."/>
        </authorList>
    </citation>
    <scope>NUCLEOTIDE SEQUENCE</scope>
    <source>
        <strain evidence="6">G21630-S1</strain>
    </source>
</reference>
<evidence type="ECO:0000256" key="4">
    <source>
        <dbReference type="SAM" id="Phobius"/>
    </source>
</evidence>
<keyword evidence="7" id="KW-1185">Reference proteome</keyword>
<dbReference type="Proteomes" id="UP001069802">
    <property type="component" value="Unassembled WGS sequence"/>
</dbReference>
<keyword evidence="4" id="KW-1133">Transmembrane helix</keyword>
<dbReference type="PANTHER" id="PTHR10434:SF40">
    <property type="entry name" value="1-ACYL-SN-GLYCEROL-3-PHOSPHATE ACYLTRANSFERASE"/>
    <property type="match status" value="1"/>
</dbReference>
<keyword evidence="4" id="KW-0812">Transmembrane</keyword>
<feature type="transmembrane region" description="Helical" evidence="4">
    <location>
        <begin position="7"/>
        <end position="29"/>
    </location>
</feature>
<dbReference type="PANTHER" id="PTHR10434">
    <property type="entry name" value="1-ACYL-SN-GLYCEROL-3-PHOSPHATE ACYLTRANSFERASE"/>
    <property type="match status" value="1"/>
</dbReference>
<evidence type="ECO:0000256" key="3">
    <source>
        <dbReference type="ARBA" id="ARBA00023315"/>
    </source>
</evidence>
<dbReference type="EMBL" id="JAPWGY010000004">
    <property type="protein sequence ID" value="MCZ4281640.1"/>
    <property type="molecule type" value="Genomic_DNA"/>
</dbReference>
<dbReference type="Pfam" id="PF01553">
    <property type="entry name" value="Acyltransferase"/>
    <property type="match status" value="1"/>
</dbReference>
<feature type="domain" description="Phospholipid/glycerol acyltransferase" evidence="5">
    <location>
        <begin position="72"/>
        <end position="186"/>
    </location>
</feature>